<sequence>MAKKVVETFVDDLDGGEASGTIAFAIEGAAYEIDLSDENADKLRRALAPFINAARPVRQEKPGRGRKGSGTGSRAVDREKSAKIREWAKARGKNVSERGRIASSIVEEYEKEH</sequence>
<keyword evidence="6" id="KW-1185">Reference proteome</keyword>
<dbReference type="InterPro" id="IPR055370">
    <property type="entry name" value="Lsr2_DNA-bd"/>
</dbReference>
<dbReference type="AlphaFoldDB" id="A0A841DD71"/>
<evidence type="ECO:0000256" key="1">
    <source>
        <dbReference type="ARBA" id="ARBA00023125"/>
    </source>
</evidence>
<dbReference type="Pfam" id="PF23359">
    <property type="entry name" value="Lsr2_DNA-bd"/>
    <property type="match status" value="1"/>
</dbReference>
<dbReference type="RefSeq" id="WP_184947071.1">
    <property type="nucleotide sequence ID" value="NZ_BAAAWZ010000001.1"/>
</dbReference>
<dbReference type="Gene3D" id="4.10.320.10">
    <property type="entry name" value="E3-binding domain"/>
    <property type="match status" value="1"/>
</dbReference>
<dbReference type="InterPro" id="IPR042261">
    <property type="entry name" value="Lsr2-like_dimerization"/>
</dbReference>
<feature type="domain" description="Lsr2 dimerization" evidence="3">
    <location>
        <begin position="1"/>
        <end position="57"/>
    </location>
</feature>
<feature type="region of interest" description="Disordered" evidence="2">
    <location>
        <begin position="54"/>
        <end position="89"/>
    </location>
</feature>
<dbReference type="GO" id="GO:0016746">
    <property type="term" value="F:acyltransferase activity"/>
    <property type="evidence" value="ECO:0007669"/>
    <property type="project" value="InterPro"/>
</dbReference>
<protein>
    <submittedName>
        <fullName evidence="5">Ni/Co efflux regulator RcnB</fullName>
    </submittedName>
</protein>
<dbReference type="Gene3D" id="3.30.60.230">
    <property type="entry name" value="Lsr2, dimerization domain"/>
    <property type="match status" value="1"/>
</dbReference>
<dbReference type="Proteomes" id="UP000562352">
    <property type="component" value="Unassembled WGS sequence"/>
</dbReference>
<dbReference type="GO" id="GO:0003677">
    <property type="term" value="F:DNA binding"/>
    <property type="evidence" value="ECO:0007669"/>
    <property type="project" value="UniProtKB-KW"/>
</dbReference>
<feature type="domain" description="Lsr2 DNA-binding" evidence="4">
    <location>
        <begin position="77"/>
        <end position="111"/>
    </location>
</feature>
<proteinExistence type="predicted"/>
<accession>A0A841DD71</accession>
<organism evidence="5 6">
    <name type="scientific">Planomonospora venezuelensis</name>
    <dbReference type="NCBI Taxonomy" id="1999"/>
    <lineage>
        <taxon>Bacteria</taxon>
        <taxon>Bacillati</taxon>
        <taxon>Actinomycetota</taxon>
        <taxon>Actinomycetes</taxon>
        <taxon>Streptosporangiales</taxon>
        <taxon>Streptosporangiaceae</taxon>
        <taxon>Planomonospora</taxon>
    </lineage>
</organism>
<name>A0A841DD71_PLAVE</name>
<evidence type="ECO:0000313" key="6">
    <source>
        <dbReference type="Proteomes" id="UP000562352"/>
    </source>
</evidence>
<evidence type="ECO:0000259" key="4">
    <source>
        <dbReference type="Pfam" id="PF23359"/>
    </source>
</evidence>
<reference evidence="5 6" key="1">
    <citation type="submission" date="2020-08" db="EMBL/GenBank/DDBJ databases">
        <title>Genomic Encyclopedia of Type Strains, Phase III (KMG-III): the genomes of soil and plant-associated and newly described type strains.</title>
        <authorList>
            <person name="Whitman W."/>
        </authorList>
    </citation>
    <scope>NUCLEOTIDE SEQUENCE [LARGE SCALE GENOMIC DNA]</scope>
    <source>
        <strain evidence="5 6">CECT 3303</strain>
    </source>
</reference>
<dbReference type="Pfam" id="PF11774">
    <property type="entry name" value="Lsr2"/>
    <property type="match status" value="1"/>
</dbReference>
<feature type="compositionally biased region" description="Basic and acidic residues" evidence="2">
    <location>
        <begin position="75"/>
        <end position="89"/>
    </location>
</feature>
<comment type="caution">
    <text evidence="5">The sequence shown here is derived from an EMBL/GenBank/DDBJ whole genome shotgun (WGS) entry which is preliminary data.</text>
</comment>
<evidence type="ECO:0000313" key="5">
    <source>
        <dbReference type="EMBL" id="MBB5966733.1"/>
    </source>
</evidence>
<evidence type="ECO:0000259" key="3">
    <source>
        <dbReference type="Pfam" id="PF11774"/>
    </source>
</evidence>
<dbReference type="InterPro" id="IPR024412">
    <property type="entry name" value="Lsr2_dim_dom"/>
</dbReference>
<dbReference type="EMBL" id="JACHJJ010000026">
    <property type="protein sequence ID" value="MBB5966733.1"/>
    <property type="molecule type" value="Genomic_DNA"/>
</dbReference>
<keyword evidence="1" id="KW-0238">DNA-binding</keyword>
<dbReference type="InterPro" id="IPR036625">
    <property type="entry name" value="E3-bd_dom_sf"/>
</dbReference>
<evidence type="ECO:0000256" key="2">
    <source>
        <dbReference type="SAM" id="MobiDB-lite"/>
    </source>
</evidence>
<gene>
    <name evidence="5" type="ORF">FHS22_006029</name>
</gene>